<comment type="caution">
    <text evidence="10">The sequence shown here is derived from an EMBL/GenBank/DDBJ whole genome shotgun (WGS) entry which is preliminary data.</text>
</comment>
<feature type="domain" description="Mechanosensitive ion channel MscS C-terminal" evidence="9">
    <location>
        <begin position="450"/>
        <end position="532"/>
    </location>
</feature>
<comment type="subcellular location">
    <subcellularLocation>
        <location evidence="7">Cell inner membrane</location>
        <topology evidence="7">Multi-pass membrane protein</topology>
    </subcellularLocation>
    <subcellularLocation>
        <location evidence="1">Cell membrane</location>
        <topology evidence="1">Multi-pass membrane protein</topology>
    </subcellularLocation>
</comment>
<evidence type="ECO:0000256" key="7">
    <source>
        <dbReference type="RuleBase" id="RU369025"/>
    </source>
</evidence>
<dbReference type="Gene3D" id="1.10.287.1260">
    <property type="match status" value="1"/>
</dbReference>
<feature type="transmembrane region" description="Helical" evidence="7">
    <location>
        <begin position="356"/>
        <end position="375"/>
    </location>
</feature>
<keyword evidence="3" id="KW-1003">Cell membrane</keyword>
<dbReference type="InterPro" id="IPR023408">
    <property type="entry name" value="MscS_beta-dom_sf"/>
</dbReference>
<dbReference type="PANTHER" id="PTHR30221">
    <property type="entry name" value="SMALL-CONDUCTANCE MECHANOSENSITIVE CHANNEL"/>
    <property type="match status" value="1"/>
</dbReference>
<keyword evidence="6 7" id="KW-0472">Membrane</keyword>
<dbReference type="SUPFAM" id="SSF82861">
    <property type="entry name" value="Mechanosensitive channel protein MscS (YggB), transmembrane region"/>
    <property type="match status" value="1"/>
</dbReference>
<sequence length="554" mass="61426">MLLLALLTGASVYAEKAVDESEINERVQQLDRTIERAGLLQSELDVAIPADKTALEYRLDETSIEALRLIDQISVGMAQLPEGNITRNALMERFSGGLLGLETALFERLENLNKRIQDAESIFIESSGTDRVASQAFSFNLRTLRVRYYGALVDVIHSREALALGVDDLERVVGQRLRQEAERSVARVELAAAAFAEVNRRLSAGTGNADLSSALSQLKINRDFHLSILSALVDQMDRLDLNVASYRTVIVRESNIVSVGLFEQGVLSQMLTEGWANLRDAIVKGAPDTILQLLIFVIILLVFRLISRVTKRGVEAALERSNTKMSALLKDILISGVGGTIMIFGIMVALSQIGITLGPMLAGLGVAGFIVGFALQDTLGNFASGAMILIYRPYDVDDFVEVNGAAGLVKKMNLVSTTIVTFDNQTLVIPNSKIWGDVIKNVTHQRVRRVDMEFGISYGDDIEHAERVLKEVLDEHDLILPKPEPLIVVNSLGDSSVNIAVRPWVRTEDYWKVYWALTKQVKMRFDKEGISIPFPQRDVHHYSEDKNKYTGERV</sequence>
<dbReference type="InterPro" id="IPR010920">
    <property type="entry name" value="LSM_dom_sf"/>
</dbReference>
<evidence type="ECO:0000313" key="11">
    <source>
        <dbReference type="Proteomes" id="UP000644693"/>
    </source>
</evidence>
<evidence type="ECO:0000256" key="6">
    <source>
        <dbReference type="ARBA" id="ARBA00023136"/>
    </source>
</evidence>
<dbReference type="Proteomes" id="UP000644693">
    <property type="component" value="Unassembled WGS sequence"/>
</dbReference>
<reference evidence="10" key="2">
    <citation type="submission" date="2020-09" db="EMBL/GenBank/DDBJ databases">
        <authorList>
            <person name="Sun Q."/>
            <person name="Kim S."/>
        </authorList>
    </citation>
    <scope>NUCLEOTIDE SEQUENCE</scope>
    <source>
        <strain evidence="10">KCTC 23430</strain>
    </source>
</reference>
<evidence type="ECO:0000256" key="1">
    <source>
        <dbReference type="ARBA" id="ARBA00004651"/>
    </source>
</evidence>
<dbReference type="PANTHER" id="PTHR30221:SF1">
    <property type="entry name" value="SMALL-CONDUCTANCE MECHANOSENSITIVE CHANNEL"/>
    <property type="match status" value="1"/>
</dbReference>
<dbReference type="Pfam" id="PF00924">
    <property type="entry name" value="MS_channel_2nd"/>
    <property type="match status" value="1"/>
</dbReference>
<dbReference type="Gene3D" id="3.30.70.100">
    <property type="match status" value="1"/>
</dbReference>
<proteinExistence type="inferred from homology"/>
<gene>
    <name evidence="10" type="ORF">GCM10007053_05240</name>
</gene>
<evidence type="ECO:0000256" key="3">
    <source>
        <dbReference type="ARBA" id="ARBA00022475"/>
    </source>
</evidence>
<dbReference type="InterPro" id="IPR006685">
    <property type="entry name" value="MscS_channel_2nd"/>
</dbReference>
<dbReference type="SUPFAM" id="SSF50182">
    <property type="entry name" value="Sm-like ribonucleoproteins"/>
    <property type="match status" value="1"/>
</dbReference>
<comment type="subunit">
    <text evidence="7">Homoheptamer.</text>
</comment>
<evidence type="ECO:0000256" key="4">
    <source>
        <dbReference type="ARBA" id="ARBA00022692"/>
    </source>
</evidence>
<comment type="similarity">
    <text evidence="2 7">Belongs to the MscS (TC 1.A.23) family.</text>
</comment>
<keyword evidence="7" id="KW-0406">Ion transport</keyword>
<evidence type="ECO:0000256" key="5">
    <source>
        <dbReference type="ARBA" id="ARBA00022989"/>
    </source>
</evidence>
<reference evidence="10" key="1">
    <citation type="journal article" date="2014" name="Int. J. Syst. Evol. Microbiol.">
        <title>Complete genome sequence of Corynebacterium casei LMG S-19264T (=DSM 44701T), isolated from a smear-ripened cheese.</title>
        <authorList>
            <consortium name="US DOE Joint Genome Institute (JGI-PGF)"/>
            <person name="Walter F."/>
            <person name="Albersmeier A."/>
            <person name="Kalinowski J."/>
            <person name="Ruckert C."/>
        </authorList>
    </citation>
    <scope>NUCLEOTIDE SEQUENCE</scope>
    <source>
        <strain evidence="10">KCTC 23430</strain>
    </source>
</reference>
<evidence type="ECO:0000259" key="9">
    <source>
        <dbReference type="Pfam" id="PF21082"/>
    </source>
</evidence>
<dbReference type="Pfam" id="PF21082">
    <property type="entry name" value="MS_channel_3rd"/>
    <property type="match status" value="1"/>
</dbReference>
<comment type="function">
    <text evidence="7">Mechanosensitive channel that participates in the regulation of osmotic pressure changes within the cell, opening in response to stretch forces in the membrane lipid bilayer, without the need for other proteins. Contributes to normal resistance to hypoosmotic shock. Forms an ion channel of 1.0 nanosiemens conductance with a slight preference for anions.</text>
</comment>
<dbReference type="InterPro" id="IPR011014">
    <property type="entry name" value="MscS_channel_TM-2"/>
</dbReference>
<dbReference type="InterPro" id="IPR045275">
    <property type="entry name" value="MscS_archaea/bacteria_type"/>
</dbReference>
<feature type="domain" description="Mechanosensitive ion channel MscS" evidence="8">
    <location>
        <begin position="377"/>
        <end position="444"/>
    </location>
</feature>
<dbReference type="EMBL" id="BMYM01000001">
    <property type="protein sequence ID" value="GHD27241.1"/>
    <property type="molecule type" value="Genomic_DNA"/>
</dbReference>
<dbReference type="InterPro" id="IPR011066">
    <property type="entry name" value="MscS_channel_C_sf"/>
</dbReference>
<keyword evidence="7" id="KW-0407">Ion channel</keyword>
<evidence type="ECO:0000313" key="10">
    <source>
        <dbReference type="EMBL" id="GHD27241.1"/>
    </source>
</evidence>
<organism evidence="10 11">
    <name type="scientific">Parahalioglobus pacificus</name>
    <dbReference type="NCBI Taxonomy" id="930806"/>
    <lineage>
        <taxon>Bacteria</taxon>
        <taxon>Pseudomonadati</taxon>
        <taxon>Pseudomonadota</taxon>
        <taxon>Gammaproteobacteria</taxon>
        <taxon>Cellvibrionales</taxon>
        <taxon>Halieaceae</taxon>
        <taxon>Parahalioglobus</taxon>
    </lineage>
</organism>
<comment type="caution">
    <text evidence="7">Lacks conserved residue(s) required for the propagation of feature annotation.</text>
</comment>
<dbReference type="Gene3D" id="2.30.30.60">
    <property type="match status" value="1"/>
</dbReference>
<dbReference type="AlphaFoldDB" id="A0A918XEM0"/>
<evidence type="ECO:0000259" key="8">
    <source>
        <dbReference type="Pfam" id="PF00924"/>
    </source>
</evidence>
<feature type="transmembrane region" description="Helical" evidence="7">
    <location>
        <begin position="289"/>
        <end position="307"/>
    </location>
</feature>
<keyword evidence="5 7" id="KW-1133">Transmembrane helix</keyword>
<keyword evidence="7" id="KW-0997">Cell inner membrane</keyword>
<accession>A0A918XEM0</accession>
<dbReference type="SUPFAM" id="SSF82689">
    <property type="entry name" value="Mechanosensitive channel protein MscS (YggB), C-terminal domain"/>
    <property type="match status" value="1"/>
</dbReference>
<feature type="transmembrane region" description="Helical" evidence="7">
    <location>
        <begin position="328"/>
        <end position="350"/>
    </location>
</feature>
<evidence type="ECO:0000256" key="2">
    <source>
        <dbReference type="ARBA" id="ARBA00008017"/>
    </source>
</evidence>
<protein>
    <recommendedName>
        <fullName evidence="7">Small-conductance mechanosensitive channel</fullName>
    </recommendedName>
</protein>
<name>A0A918XEM0_9GAMM</name>
<keyword evidence="7" id="KW-0813">Transport</keyword>
<keyword evidence="11" id="KW-1185">Reference proteome</keyword>
<dbReference type="GO" id="GO:0008381">
    <property type="term" value="F:mechanosensitive monoatomic ion channel activity"/>
    <property type="evidence" value="ECO:0007669"/>
    <property type="project" value="InterPro"/>
</dbReference>
<dbReference type="InterPro" id="IPR049278">
    <property type="entry name" value="MS_channel_C"/>
</dbReference>
<keyword evidence="4 7" id="KW-0812">Transmembrane</keyword>
<dbReference type="GO" id="GO:0005886">
    <property type="term" value="C:plasma membrane"/>
    <property type="evidence" value="ECO:0007669"/>
    <property type="project" value="UniProtKB-SubCell"/>
</dbReference>